<sequence>MHWLKKVQDSQPTTFPQAPLPPSPPPIHVRLFVIFHPNPTATHLLFPHSKLISLSSHGWNLLKAVSLTLIITHFISSPSLTISCHCSKNRRRHLQRPASPHPTRTSSLSAITLPLILPCRPPHSSKKLPPLV</sequence>
<evidence type="ECO:0000256" key="1">
    <source>
        <dbReference type="SAM" id="MobiDB-lite"/>
    </source>
</evidence>
<dbReference type="EMBL" id="JABFAD010000004">
    <property type="protein sequence ID" value="MBA0795651.1"/>
    <property type="molecule type" value="Genomic_DNA"/>
</dbReference>
<organism evidence="2 3">
    <name type="scientific">Gossypium harknessii</name>
    <dbReference type="NCBI Taxonomy" id="34285"/>
    <lineage>
        <taxon>Eukaryota</taxon>
        <taxon>Viridiplantae</taxon>
        <taxon>Streptophyta</taxon>
        <taxon>Embryophyta</taxon>
        <taxon>Tracheophyta</taxon>
        <taxon>Spermatophyta</taxon>
        <taxon>Magnoliopsida</taxon>
        <taxon>eudicotyledons</taxon>
        <taxon>Gunneridae</taxon>
        <taxon>Pentapetalae</taxon>
        <taxon>rosids</taxon>
        <taxon>malvids</taxon>
        <taxon>Malvales</taxon>
        <taxon>Malvaceae</taxon>
        <taxon>Malvoideae</taxon>
        <taxon>Gossypium</taxon>
    </lineage>
</organism>
<evidence type="ECO:0000313" key="2">
    <source>
        <dbReference type="EMBL" id="MBA0795651.1"/>
    </source>
</evidence>
<evidence type="ECO:0000313" key="3">
    <source>
        <dbReference type="Proteomes" id="UP000593560"/>
    </source>
</evidence>
<gene>
    <name evidence="2" type="ORF">Gohar_006497</name>
</gene>
<comment type="caution">
    <text evidence="2">The sequence shown here is derived from an EMBL/GenBank/DDBJ whole genome shotgun (WGS) entry which is preliminary data.</text>
</comment>
<accession>A0A7J9GDU5</accession>
<proteinExistence type="predicted"/>
<feature type="region of interest" description="Disordered" evidence="1">
    <location>
        <begin position="1"/>
        <end position="22"/>
    </location>
</feature>
<dbReference type="AlphaFoldDB" id="A0A7J9GDU5"/>
<reference evidence="2 3" key="1">
    <citation type="journal article" date="2019" name="Genome Biol. Evol.">
        <title>Insights into the evolution of the New World diploid cottons (Gossypium, subgenus Houzingenia) based on genome sequencing.</title>
        <authorList>
            <person name="Grover C.E."/>
            <person name="Arick M.A. 2nd"/>
            <person name="Thrash A."/>
            <person name="Conover J.L."/>
            <person name="Sanders W.S."/>
            <person name="Peterson D.G."/>
            <person name="Frelichowski J.E."/>
            <person name="Scheffler J.A."/>
            <person name="Scheffler B.E."/>
            <person name="Wendel J.F."/>
        </authorList>
    </citation>
    <scope>NUCLEOTIDE SEQUENCE [LARGE SCALE GENOMIC DNA]</scope>
    <source>
        <strain evidence="2">0</strain>
        <tissue evidence="2">Leaf</tissue>
    </source>
</reference>
<keyword evidence="3" id="KW-1185">Reference proteome</keyword>
<dbReference type="Proteomes" id="UP000593560">
    <property type="component" value="Unassembled WGS sequence"/>
</dbReference>
<protein>
    <submittedName>
        <fullName evidence="2">Uncharacterized protein</fullName>
    </submittedName>
</protein>
<name>A0A7J9GDU5_9ROSI</name>